<comment type="caution">
    <text evidence="1">The sequence shown here is derived from an EMBL/GenBank/DDBJ whole genome shotgun (WGS) entry which is preliminary data.</text>
</comment>
<proteinExistence type="predicted"/>
<dbReference type="AlphaFoldDB" id="A0A9D4H7Y9"/>
<protein>
    <submittedName>
        <fullName evidence="1">Uncharacterized protein</fullName>
    </submittedName>
</protein>
<reference evidence="1" key="1">
    <citation type="journal article" date="2019" name="bioRxiv">
        <title>The Genome of the Zebra Mussel, Dreissena polymorpha: A Resource for Invasive Species Research.</title>
        <authorList>
            <person name="McCartney M.A."/>
            <person name="Auch B."/>
            <person name="Kono T."/>
            <person name="Mallez S."/>
            <person name="Zhang Y."/>
            <person name="Obille A."/>
            <person name="Becker A."/>
            <person name="Abrahante J.E."/>
            <person name="Garbe J."/>
            <person name="Badalamenti J.P."/>
            <person name="Herman A."/>
            <person name="Mangelson H."/>
            <person name="Liachko I."/>
            <person name="Sullivan S."/>
            <person name="Sone E.D."/>
            <person name="Koren S."/>
            <person name="Silverstein K.A.T."/>
            <person name="Beckman K.B."/>
            <person name="Gohl D.M."/>
        </authorList>
    </citation>
    <scope>NUCLEOTIDE SEQUENCE</scope>
    <source>
        <strain evidence="1">Duluth1</strain>
        <tissue evidence="1">Whole animal</tissue>
    </source>
</reference>
<gene>
    <name evidence="1" type="ORF">DPMN_131126</name>
    <name evidence="2" type="ORF">DPMN_131150</name>
</gene>
<dbReference type="EMBL" id="JAIWYP010000005">
    <property type="protein sequence ID" value="KAH3829160.1"/>
    <property type="molecule type" value="Genomic_DNA"/>
</dbReference>
<accession>A0A9D4H7Y9</accession>
<keyword evidence="3" id="KW-1185">Reference proteome</keyword>
<organism evidence="1 3">
    <name type="scientific">Dreissena polymorpha</name>
    <name type="common">Zebra mussel</name>
    <name type="synonym">Mytilus polymorpha</name>
    <dbReference type="NCBI Taxonomy" id="45954"/>
    <lineage>
        <taxon>Eukaryota</taxon>
        <taxon>Metazoa</taxon>
        <taxon>Spiralia</taxon>
        <taxon>Lophotrochozoa</taxon>
        <taxon>Mollusca</taxon>
        <taxon>Bivalvia</taxon>
        <taxon>Autobranchia</taxon>
        <taxon>Heteroconchia</taxon>
        <taxon>Euheterodonta</taxon>
        <taxon>Imparidentia</taxon>
        <taxon>Neoheterodontei</taxon>
        <taxon>Myida</taxon>
        <taxon>Dreissenoidea</taxon>
        <taxon>Dreissenidae</taxon>
        <taxon>Dreissena</taxon>
    </lineage>
</organism>
<dbReference type="EMBL" id="JAIWYP010000005">
    <property type="protein sequence ID" value="KAH3829138.1"/>
    <property type="molecule type" value="Genomic_DNA"/>
</dbReference>
<sequence length="68" mass="8002">MEQPREDIPVYRIRSQAGMERTIHRNHMYQIEHGEDRRQYVNVEDISGLVDGHVKAVPKDSQKEEGEI</sequence>
<evidence type="ECO:0000313" key="2">
    <source>
        <dbReference type="EMBL" id="KAH3829160.1"/>
    </source>
</evidence>
<reference evidence="1" key="2">
    <citation type="submission" date="2020-11" db="EMBL/GenBank/DDBJ databases">
        <authorList>
            <person name="McCartney M.A."/>
            <person name="Auch B."/>
            <person name="Kono T."/>
            <person name="Mallez S."/>
            <person name="Becker A."/>
            <person name="Gohl D.M."/>
            <person name="Silverstein K.A.T."/>
            <person name="Koren S."/>
            <person name="Bechman K.B."/>
            <person name="Herman A."/>
            <person name="Abrahante J.E."/>
            <person name="Garbe J."/>
        </authorList>
    </citation>
    <scope>NUCLEOTIDE SEQUENCE</scope>
    <source>
        <strain evidence="1">Duluth1</strain>
        <tissue evidence="1">Whole animal</tissue>
    </source>
</reference>
<evidence type="ECO:0000313" key="3">
    <source>
        <dbReference type="Proteomes" id="UP000828390"/>
    </source>
</evidence>
<evidence type="ECO:0000313" key="1">
    <source>
        <dbReference type="EMBL" id="KAH3829138.1"/>
    </source>
</evidence>
<dbReference type="Proteomes" id="UP000828390">
    <property type="component" value="Unassembled WGS sequence"/>
</dbReference>
<name>A0A9D4H7Y9_DREPO</name>